<dbReference type="InterPro" id="IPR005861">
    <property type="entry name" value="HisP_aminotrans"/>
</dbReference>
<keyword evidence="7 9" id="KW-0368">Histidine biosynthesis</keyword>
<keyword evidence="12" id="KW-1185">Reference proteome</keyword>
<dbReference type="GO" id="GO:0004400">
    <property type="term" value="F:histidinol-phosphate transaminase activity"/>
    <property type="evidence" value="ECO:0007669"/>
    <property type="project" value="UniProtKB-UniRule"/>
</dbReference>
<keyword evidence="4 9" id="KW-0032">Aminotransferase</keyword>
<organism evidence="11 12">
    <name type="scientific">Terrilactibacillus tamarindi</name>
    <dbReference type="NCBI Taxonomy" id="2599694"/>
    <lineage>
        <taxon>Bacteria</taxon>
        <taxon>Bacillati</taxon>
        <taxon>Bacillota</taxon>
        <taxon>Bacilli</taxon>
        <taxon>Bacillales</taxon>
        <taxon>Bacillaceae</taxon>
        <taxon>Terrilactibacillus</taxon>
    </lineage>
</organism>
<dbReference type="AlphaFoldDB" id="A0A6N8CLG3"/>
<dbReference type="GO" id="GO:0000105">
    <property type="term" value="P:L-histidine biosynthetic process"/>
    <property type="evidence" value="ECO:0007669"/>
    <property type="project" value="UniProtKB-UniRule"/>
</dbReference>
<comment type="pathway">
    <text evidence="2 9">Amino-acid biosynthesis; L-histidine biosynthesis; L-histidine from 5-phospho-alpha-D-ribose 1-diphosphate: step 7/9.</text>
</comment>
<dbReference type="SUPFAM" id="SSF53383">
    <property type="entry name" value="PLP-dependent transferases"/>
    <property type="match status" value="1"/>
</dbReference>
<evidence type="ECO:0000313" key="11">
    <source>
        <dbReference type="EMBL" id="MTT30764.1"/>
    </source>
</evidence>
<comment type="cofactor">
    <cofactor evidence="1 9">
        <name>pyridoxal 5'-phosphate</name>
        <dbReference type="ChEBI" id="CHEBI:597326"/>
    </cofactor>
</comment>
<evidence type="ECO:0000256" key="6">
    <source>
        <dbReference type="ARBA" id="ARBA00022898"/>
    </source>
</evidence>
<reference evidence="11 12" key="1">
    <citation type="submission" date="2019-11" db="EMBL/GenBank/DDBJ databases">
        <title>Terrilactibacillus tamarindus sp. nov. BCM23-1 isolated from bark of Tamarindus indica.</title>
        <authorList>
            <person name="Kingkaew E."/>
            <person name="Tanasupawat S."/>
        </authorList>
    </citation>
    <scope>NUCLEOTIDE SEQUENCE [LARGE SCALE GENOMIC DNA]</scope>
    <source>
        <strain evidence="11 12">BCM23-1</strain>
    </source>
</reference>
<feature type="domain" description="Aminotransferase class I/classII large" evidence="10">
    <location>
        <begin position="29"/>
        <end position="345"/>
    </location>
</feature>
<dbReference type="PANTHER" id="PTHR43643:SF3">
    <property type="entry name" value="HISTIDINOL-PHOSPHATE AMINOTRANSFERASE"/>
    <property type="match status" value="1"/>
</dbReference>
<proteinExistence type="inferred from homology"/>
<dbReference type="InterPro" id="IPR004839">
    <property type="entry name" value="Aminotransferase_I/II_large"/>
</dbReference>
<evidence type="ECO:0000256" key="2">
    <source>
        <dbReference type="ARBA" id="ARBA00005011"/>
    </source>
</evidence>
<dbReference type="Pfam" id="PF00155">
    <property type="entry name" value="Aminotran_1_2"/>
    <property type="match status" value="1"/>
</dbReference>
<evidence type="ECO:0000256" key="8">
    <source>
        <dbReference type="ARBA" id="ARBA00047481"/>
    </source>
</evidence>
<dbReference type="Proteomes" id="UP000440978">
    <property type="component" value="Unassembled WGS sequence"/>
</dbReference>
<dbReference type="OrthoDB" id="9813612at2"/>
<gene>
    <name evidence="9 11" type="primary">hisC</name>
    <name evidence="11" type="ORF">GMB86_01885</name>
</gene>
<keyword evidence="6 9" id="KW-0663">Pyridoxal phosphate</keyword>
<evidence type="ECO:0000259" key="10">
    <source>
        <dbReference type="Pfam" id="PF00155"/>
    </source>
</evidence>
<evidence type="ECO:0000256" key="7">
    <source>
        <dbReference type="ARBA" id="ARBA00023102"/>
    </source>
</evidence>
<dbReference type="CDD" id="cd00609">
    <property type="entry name" value="AAT_like"/>
    <property type="match status" value="1"/>
</dbReference>
<dbReference type="InterPro" id="IPR015421">
    <property type="entry name" value="PyrdxlP-dep_Trfase_major"/>
</dbReference>
<dbReference type="InterPro" id="IPR001917">
    <property type="entry name" value="Aminotrans_II_pyridoxalP_BS"/>
</dbReference>
<dbReference type="Gene3D" id="3.40.640.10">
    <property type="entry name" value="Type I PLP-dependent aspartate aminotransferase-like (Major domain)"/>
    <property type="match status" value="1"/>
</dbReference>
<protein>
    <recommendedName>
        <fullName evidence="9">Histidinol-phosphate aminotransferase</fullName>
        <ecNumber evidence="9">2.6.1.9</ecNumber>
    </recommendedName>
    <alternativeName>
        <fullName evidence="9">Imidazole acetol-phosphate transaminase</fullName>
    </alternativeName>
</protein>
<dbReference type="InterPro" id="IPR015424">
    <property type="entry name" value="PyrdxlP-dep_Trfase"/>
</dbReference>
<comment type="subunit">
    <text evidence="3 9">Homodimer.</text>
</comment>
<evidence type="ECO:0000256" key="4">
    <source>
        <dbReference type="ARBA" id="ARBA00022576"/>
    </source>
</evidence>
<dbReference type="UniPathway" id="UPA00031">
    <property type="reaction ID" value="UER00012"/>
</dbReference>
<comment type="similarity">
    <text evidence="9">Belongs to the class-II pyridoxal-phosphate-dependent aminotransferase family. Histidinol-phosphate aminotransferase subfamily.</text>
</comment>
<keyword evidence="5 9" id="KW-0808">Transferase</keyword>
<evidence type="ECO:0000313" key="12">
    <source>
        <dbReference type="Proteomes" id="UP000440978"/>
    </source>
</evidence>
<evidence type="ECO:0000256" key="5">
    <source>
        <dbReference type="ARBA" id="ARBA00022679"/>
    </source>
</evidence>
<sequence length="357" mass="40096">MGKPQLLAMTAFDPGQSIEELKRIYHLDKIIKLDTNENIYGATPMLMEKVADAIRDLSNYPDSKATSLREALAKKYHVSPNSLLFGSGLDEVIQIINRTFLDNGDNIVAADPTFSEYYIQATIEGAEVRKVPTVEGKHDLAGMLQAIDENTQLVWICNPNNPTGTYLNEQELSQFVSLVPKDTTIVVDEAYIEYVSATDFPDTLSLLKQHKNMIILRTFSKAYGLASFRIGYAIADESLIKKLEIARLPFNTSKVSQLAAYAALEDQEFLLSCVRKNQKARDFVVDYCQSHDIPCFPSQTNFVFVTLEDPKLAHEALLKAGFLTQLHSNGLRITMGEYRDMKDLCQLLSDHLSKELI</sequence>
<evidence type="ECO:0000256" key="3">
    <source>
        <dbReference type="ARBA" id="ARBA00011738"/>
    </source>
</evidence>
<comment type="catalytic activity">
    <reaction evidence="8 9">
        <text>L-histidinol phosphate + 2-oxoglutarate = 3-(imidazol-4-yl)-2-oxopropyl phosphate + L-glutamate</text>
        <dbReference type="Rhea" id="RHEA:23744"/>
        <dbReference type="ChEBI" id="CHEBI:16810"/>
        <dbReference type="ChEBI" id="CHEBI:29985"/>
        <dbReference type="ChEBI" id="CHEBI:57766"/>
        <dbReference type="ChEBI" id="CHEBI:57980"/>
        <dbReference type="EC" id="2.6.1.9"/>
    </reaction>
</comment>
<dbReference type="Gene3D" id="3.90.1150.10">
    <property type="entry name" value="Aspartate Aminotransferase, domain 1"/>
    <property type="match status" value="1"/>
</dbReference>
<feature type="modified residue" description="N6-(pyridoxal phosphate)lysine" evidence="9">
    <location>
        <position position="221"/>
    </location>
</feature>
<keyword evidence="9" id="KW-0028">Amino-acid biosynthesis</keyword>
<evidence type="ECO:0000256" key="1">
    <source>
        <dbReference type="ARBA" id="ARBA00001933"/>
    </source>
</evidence>
<dbReference type="EC" id="2.6.1.9" evidence="9"/>
<accession>A0A6N8CLG3</accession>
<dbReference type="InterPro" id="IPR050106">
    <property type="entry name" value="HistidinolP_aminotransfase"/>
</dbReference>
<dbReference type="NCBIfam" id="TIGR01141">
    <property type="entry name" value="hisC"/>
    <property type="match status" value="1"/>
</dbReference>
<name>A0A6N8CLG3_9BACI</name>
<dbReference type="GO" id="GO:0030170">
    <property type="term" value="F:pyridoxal phosphate binding"/>
    <property type="evidence" value="ECO:0007669"/>
    <property type="project" value="InterPro"/>
</dbReference>
<dbReference type="EMBL" id="WNHB01000002">
    <property type="protein sequence ID" value="MTT30764.1"/>
    <property type="molecule type" value="Genomic_DNA"/>
</dbReference>
<dbReference type="InterPro" id="IPR015422">
    <property type="entry name" value="PyrdxlP-dep_Trfase_small"/>
</dbReference>
<dbReference type="PANTHER" id="PTHR43643">
    <property type="entry name" value="HISTIDINOL-PHOSPHATE AMINOTRANSFERASE 2"/>
    <property type="match status" value="1"/>
</dbReference>
<comment type="caution">
    <text evidence="11">The sequence shown here is derived from an EMBL/GenBank/DDBJ whole genome shotgun (WGS) entry which is preliminary data.</text>
</comment>
<dbReference type="PROSITE" id="PS00599">
    <property type="entry name" value="AA_TRANSFER_CLASS_2"/>
    <property type="match status" value="1"/>
</dbReference>
<evidence type="ECO:0000256" key="9">
    <source>
        <dbReference type="HAMAP-Rule" id="MF_01023"/>
    </source>
</evidence>
<dbReference type="HAMAP" id="MF_01023">
    <property type="entry name" value="HisC_aminotrans_2"/>
    <property type="match status" value="1"/>
</dbReference>
<dbReference type="RefSeq" id="WP_155216258.1">
    <property type="nucleotide sequence ID" value="NZ_WNHB01000002.1"/>
</dbReference>